<keyword evidence="2" id="KW-1185">Reference proteome</keyword>
<protein>
    <submittedName>
        <fullName evidence="1">Uncharacterized protein</fullName>
    </submittedName>
</protein>
<proteinExistence type="predicted"/>
<name>A0A8X7BPT2_9ARAC</name>
<dbReference type="EMBL" id="BMAV01001711">
    <property type="protein sequence ID" value="GFY40126.1"/>
    <property type="molecule type" value="Genomic_DNA"/>
</dbReference>
<comment type="caution">
    <text evidence="1">The sequence shown here is derived from an EMBL/GenBank/DDBJ whole genome shotgun (WGS) entry which is preliminary data.</text>
</comment>
<reference evidence="1" key="1">
    <citation type="submission" date="2020-08" db="EMBL/GenBank/DDBJ databases">
        <title>Multicomponent nature underlies the extraordinary mechanical properties of spider dragline silk.</title>
        <authorList>
            <person name="Kono N."/>
            <person name="Nakamura H."/>
            <person name="Mori M."/>
            <person name="Yoshida Y."/>
            <person name="Ohtoshi R."/>
            <person name="Malay A.D."/>
            <person name="Moran D.A.P."/>
            <person name="Tomita M."/>
            <person name="Numata K."/>
            <person name="Arakawa K."/>
        </authorList>
    </citation>
    <scope>NUCLEOTIDE SEQUENCE</scope>
</reference>
<gene>
    <name evidence="1" type="ORF">TNIN_239081</name>
</gene>
<sequence length="135" mass="15815">MNEGVALGKKKMRLKKEKRVVENGDMFRNIKRVKQTNRNAYKVPPRMRFLGKKGETSVDVIRGKDSLNPVILSKERVDLGDDDIEEEMRLKKGRWLMEEQTRHVQQEINEHKKQNEMLSKACPGMGKKRGKHQLM</sequence>
<dbReference type="AlphaFoldDB" id="A0A8X7BPT2"/>
<organism evidence="1 2">
    <name type="scientific">Trichonephila inaurata madagascariensis</name>
    <dbReference type="NCBI Taxonomy" id="2747483"/>
    <lineage>
        <taxon>Eukaryota</taxon>
        <taxon>Metazoa</taxon>
        <taxon>Ecdysozoa</taxon>
        <taxon>Arthropoda</taxon>
        <taxon>Chelicerata</taxon>
        <taxon>Arachnida</taxon>
        <taxon>Araneae</taxon>
        <taxon>Araneomorphae</taxon>
        <taxon>Entelegynae</taxon>
        <taxon>Araneoidea</taxon>
        <taxon>Nephilidae</taxon>
        <taxon>Trichonephila</taxon>
        <taxon>Trichonephila inaurata</taxon>
    </lineage>
</organism>
<evidence type="ECO:0000313" key="1">
    <source>
        <dbReference type="EMBL" id="GFY40126.1"/>
    </source>
</evidence>
<evidence type="ECO:0000313" key="2">
    <source>
        <dbReference type="Proteomes" id="UP000886998"/>
    </source>
</evidence>
<accession>A0A8X7BPT2</accession>
<dbReference type="Proteomes" id="UP000886998">
    <property type="component" value="Unassembled WGS sequence"/>
</dbReference>